<comment type="caution">
    <text evidence="1">The sequence shown here is derived from an EMBL/GenBank/DDBJ whole genome shotgun (WGS) entry which is preliminary data.</text>
</comment>
<gene>
    <name evidence="1" type="ORF">AFUS01_LOCUS38302</name>
</gene>
<evidence type="ECO:0000313" key="2">
    <source>
        <dbReference type="Proteomes" id="UP000708208"/>
    </source>
</evidence>
<dbReference type="Proteomes" id="UP000708208">
    <property type="component" value="Unassembled WGS sequence"/>
</dbReference>
<keyword evidence="2" id="KW-1185">Reference proteome</keyword>
<accession>A0A8J2PUD5</accession>
<evidence type="ECO:0000313" key="1">
    <source>
        <dbReference type="EMBL" id="CAG7828371.1"/>
    </source>
</evidence>
<name>A0A8J2PUD5_9HEXA</name>
<organism evidence="1 2">
    <name type="scientific">Allacma fusca</name>
    <dbReference type="NCBI Taxonomy" id="39272"/>
    <lineage>
        <taxon>Eukaryota</taxon>
        <taxon>Metazoa</taxon>
        <taxon>Ecdysozoa</taxon>
        <taxon>Arthropoda</taxon>
        <taxon>Hexapoda</taxon>
        <taxon>Collembola</taxon>
        <taxon>Symphypleona</taxon>
        <taxon>Sminthuridae</taxon>
        <taxon>Allacma</taxon>
    </lineage>
</organism>
<dbReference type="AlphaFoldDB" id="A0A8J2PUD5"/>
<feature type="non-terminal residue" evidence="1">
    <location>
        <position position="1"/>
    </location>
</feature>
<proteinExistence type="predicted"/>
<reference evidence="1" key="1">
    <citation type="submission" date="2021-06" db="EMBL/GenBank/DDBJ databases">
        <authorList>
            <person name="Hodson N. C."/>
            <person name="Mongue J. A."/>
            <person name="Jaron S. K."/>
        </authorList>
    </citation>
    <scope>NUCLEOTIDE SEQUENCE</scope>
</reference>
<protein>
    <submittedName>
        <fullName evidence="1">Uncharacterized protein</fullName>
    </submittedName>
</protein>
<sequence>EKNSTFGVNITCPDVGILRVVGDYGVFRITCSAPYPLDFNFEGTKPTEAINVAIDRVVKQNVSRDEFQYQAIVDVFSITALSKHYRQNHSNVSSSIKTSFRYSRTGQYIFSGYYDLAPNSTKFYIFFEGILEYLIRHVD</sequence>
<dbReference type="EMBL" id="CAJVCH010547205">
    <property type="protein sequence ID" value="CAG7828371.1"/>
    <property type="molecule type" value="Genomic_DNA"/>
</dbReference>